<dbReference type="AlphaFoldDB" id="A0AAN6NX85"/>
<feature type="region of interest" description="Disordered" evidence="1">
    <location>
        <begin position="309"/>
        <end position="362"/>
    </location>
</feature>
<feature type="compositionally biased region" description="Polar residues" evidence="1">
    <location>
        <begin position="509"/>
        <end position="519"/>
    </location>
</feature>
<feature type="compositionally biased region" description="Basic and acidic residues" evidence="1">
    <location>
        <begin position="445"/>
        <end position="455"/>
    </location>
</feature>
<evidence type="ECO:0000313" key="3">
    <source>
        <dbReference type="Proteomes" id="UP001303222"/>
    </source>
</evidence>
<proteinExistence type="predicted"/>
<name>A0AAN6NX85_9PEZI</name>
<feature type="compositionally biased region" description="Basic and acidic residues" evidence="1">
    <location>
        <begin position="391"/>
        <end position="400"/>
    </location>
</feature>
<feature type="compositionally biased region" description="Basic residues" evidence="1">
    <location>
        <begin position="456"/>
        <end position="466"/>
    </location>
</feature>
<accession>A0AAN6NX85</accession>
<keyword evidence="3" id="KW-1185">Reference proteome</keyword>
<gene>
    <name evidence="2" type="ORF">QBC32DRAFT_313684</name>
</gene>
<feature type="compositionally biased region" description="Basic and acidic residues" evidence="1">
    <location>
        <begin position="467"/>
        <end position="504"/>
    </location>
</feature>
<dbReference type="GO" id="GO:0003676">
    <property type="term" value="F:nucleic acid binding"/>
    <property type="evidence" value="ECO:0007669"/>
    <property type="project" value="InterPro"/>
</dbReference>
<feature type="compositionally biased region" description="Polar residues" evidence="1">
    <location>
        <begin position="429"/>
        <end position="442"/>
    </location>
</feature>
<dbReference type="EMBL" id="MU859119">
    <property type="protein sequence ID" value="KAK3952679.1"/>
    <property type="molecule type" value="Genomic_DNA"/>
</dbReference>
<dbReference type="Gene3D" id="3.30.420.10">
    <property type="entry name" value="Ribonuclease H-like superfamily/Ribonuclease H"/>
    <property type="match status" value="1"/>
</dbReference>
<dbReference type="Proteomes" id="UP001303222">
    <property type="component" value="Unassembled WGS sequence"/>
</dbReference>
<feature type="region of interest" description="Disordered" evidence="1">
    <location>
        <begin position="385"/>
        <end position="404"/>
    </location>
</feature>
<reference evidence="2" key="2">
    <citation type="submission" date="2023-06" db="EMBL/GenBank/DDBJ databases">
        <authorList>
            <consortium name="Lawrence Berkeley National Laboratory"/>
            <person name="Mondo S.J."/>
            <person name="Hensen N."/>
            <person name="Bonometti L."/>
            <person name="Westerberg I."/>
            <person name="Brannstrom I.O."/>
            <person name="Guillou S."/>
            <person name="Cros-Aarteil S."/>
            <person name="Calhoun S."/>
            <person name="Haridas S."/>
            <person name="Kuo A."/>
            <person name="Pangilinan J."/>
            <person name="Riley R."/>
            <person name="Labutti K."/>
            <person name="Andreopoulos B."/>
            <person name="Lipzen A."/>
            <person name="Chen C."/>
            <person name="Yanf M."/>
            <person name="Daum C."/>
            <person name="Ng V."/>
            <person name="Clum A."/>
            <person name="Steindorff A."/>
            <person name="Ohm R."/>
            <person name="Martin F."/>
            <person name="Silar P."/>
            <person name="Natvig D."/>
            <person name="Lalanne C."/>
            <person name="Gautier V."/>
            <person name="Ament-Velasquez S.L."/>
            <person name="Kruys A."/>
            <person name="Hutchinson M.I."/>
            <person name="Powell A.J."/>
            <person name="Barry K."/>
            <person name="Miller A.N."/>
            <person name="Grigoriev I.V."/>
            <person name="Debuchy R."/>
            <person name="Gladieux P."/>
            <person name="Thoren M.H."/>
            <person name="Johannesson H."/>
        </authorList>
    </citation>
    <scope>NUCLEOTIDE SEQUENCE</scope>
    <source>
        <strain evidence="2">CBS 626.80</strain>
    </source>
</reference>
<feature type="region of interest" description="Disordered" evidence="1">
    <location>
        <begin position="17"/>
        <end position="37"/>
    </location>
</feature>
<reference evidence="2" key="1">
    <citation type="journal article" date="2023" name="Mol. Phylogenet. Evol.">
        <title>Genome-scale phylogeny and comparative genomics of the fungal order Sordariales.</title>
        <authorList>
            <person name="Hensen N."/>
            <person name="Bonometti L."/>
            <person name="Westerberg I."/>
            <person name="Brannstrom I.O."/>
            <person name="Guillou S."/>
            <person name="Cros-Aarteil S."/>
            <person name="Calhoun S."/>
            <person name="Haridas S."/>
            <person name="Kuo A."/>
            <person name="Mondo S."/>
            <person name="Pangilinan J."/>
            <person name="Riley R."/>
            <person name="LaButti K."/>
            <person name="Andreopoulos B."/>
            <person name="Lipzen A."/>
            <person name="Chen C."/>
            <person name="Yan M."/>
            <person name="Daum C."/>
            <person name="Ng V."/>
            <person name="Clum A."/>
            <person name="Steindorff A."/>
            <person name="Ohm R.A."/>
            <person name="Martin F."/>
            <person name="Silar P."/>
            <person name="Natvig D.O."/>
            <person name="Lalanne C."/>
            <person name="Gautier V."/>
            <person name="Ament-Velasquez S.L."/>
            <person name="Kruys A."/>
            <person name="Hutchinson M.I."/>
            <person name="Powell A.J."/>
            <person name="Barry K."/>
            <person name="Miller A.N."/>
            <person name="Grigoriev I.V."/>
            <person name="Debuchy R."/>
            <person name="Gladieux P."/>
            <person name="Hiltunen Thoren M."/>
            <person name="Johannesson H."/>
        </authorList>
    </citation>
    <scope>NUCLEOTIDE SEQUENCE</scope>
    <source>
        <strain evidence="2">CBS 626.80</strain>
    </source>
</reference>
<evidence type="ECO:0000313" key="2">
    <source>
        <dbReference type="EMBL" id="KAK3952679.1"/>
    </source>
</evidence>
<comment type="caution">
    <text evidence="2">The sequence shown here is derived from an EMBL/GenBank/DDBJ whole genome shotgun (WGS) entry which is preliminary data.</text>
</comment>
<feature type="region of interest" description="Disordered" evidence="1">
    <location>
        <begin position="423"/>
        <end position="531"/>
    </location>
</feature>
<organism evidence="2 3">
    <name type="scientific">Pseudoneurospora amorphoporcata</name>
    <dbReference type="NCBI Taxonomy" id="241081"/>
    <lineage>
        <taxon>Eukaryota</taxon>
        <taxon>Fungi</taxon>
        <taxon>Dikarya</taxon>
        <taxon>Ascomycota</taxon>
        <taxon>Pezizomycotina</taxon>
        <taxon>Sordariomycetes</taxon>
        <taxon>Sordariomycetidae</taxon>
        <taxon>Sordariales</taxon>
        <taxon>Sordariaceae</taxon>
        <taxon>Pseudoneurospora</taxon>
    </lineage>
</organism>
<sequence length="531" mass="60487">MATDCKAPRAYSRSSWSRHKFSPSSAKTTLGAVTPPASDPRITAWKAEKRTFKGKIVQSSALEATRTALAAQKADLWVKGNPQFAIFCDGSCRNTQVSQFHGTKGGYGVVFRDPYEPDNRDIDLAFDKNQLRHFEESERDGLNEDDFTIRQWLSGMTFTPHHAELCAIAQSNEEAIKRVIKHGPVSATVRIFTDSRDSQRLIEKTIQAVNNAQNPRKRKRTEGLPFHDRHIVPVVRAIVWQSHFLFEHGCKLEIHWMPRCSTFAARIADHVAGLWRREDAIYSQENLASGRRDGMMDKFHEEVSDIVRSRLTPPPTANLNPASRPERPMKKRRLNKRHQQEARNQQTATTAEPRYFGTPNLDPIMAGPPSRLRWIWIRFPHIPSASTRQAPHPEDQRPLAEPEASTLNEFPSWFIEEEDEFEVARDGSVRTSNGSGYMSTGNRGDAVEEKKEREGKKHKKEKAKKKDNREEERRTKEEKNEGNAEKREQEDGKEGENEIEKVEGVEDSTPPQTDSNTCVSGGEEEKKKKST</sequence>
<evidence type="ECO:0000256" key="1">
    <source>
        <dbReference type="SAM" id="MobiDB-lite"/>
    </source>
</evidence>
<protein>
    <submittedName>
        <fullName evidence="2">Uncharacterized protein</fullName>
    </submittedName>
</protein>
<dbReference type="InterPro" id="IPR036397">
    <property type="entry name" value="RNaseH_sf"/>
</dbReference>